<gene>
    <name evidence="8" type="ORF">EYB53_013130</name>
</gene>
<keyword evidence="3 7" id="KW-0812">Transmembrane</keyword>
<feature type="transmembrane region" description="Helical" evidence="7">
    <location>
        <begin position="222"/>
        <end position="240"/>
    </location>
</feature>
<sequence length="357" mass="39079">MAMWRLQRHQWFRLGLGLVISLVTIYLALKGVDLASVGQSLREASLLFVGLALGSVVINNVAKAARWKVLLGERGAPISLWQALRLHLVGQMINNLLPARVGDVSRVYLAGELGVSRSFVLGTVAIEKVVDMLCYAMIFVLLVLLMPLPAWVSQPAYLMLVVTGLALVAVLAGLVAYRRGLPVPAWVLRWLPRRFQDRADAMLAHLLASLHVLTDARGRWQILFWSTVVWITATLTNYLVLRALAIDVPLVASLFVLFVLMAGINVPSAPGRIGLFQYLCILSLALFGVEQAPALSFGVLLHVLTFLPPIIAGLIALWLNFQGKKARSGSAQSASCADPDEHARRTETRSSVEHRTS</sequence>
<evidence type="ECO:0000256" key="1">
    <source>
        <dbReference type="ARBA" id="ARBA00004651"/>
    </source>
</evidence>
<evidence type="ECO:0000256" key="6">
    <source>
        <dbReference type="SAM" id="MobiDB-lite"/>
    </source>
</evidence>
<dbReference type="NCBIfam" id="TIGR00374">
    <property type="entry name" value="flippase-like domain"/>
    <property type="match status" value="1"/>
</dbReference>
<name>A0ABS4DB37_9CHLR</name>
<evidence type="ECO:0000256" key="7">
    <source>
        <dbReference type="SAM" id="Phobius"/>
    </source>
</evidence>
<organism evidence="8 9">
    <name type="scientific">Candidatus Chloroploca mongolica</name>
    <dbReference type="NCBI Taxonomy" id="2528176"/>
    <lineage>
        <taxon>Bacteria</taxon>
        <taxon>Bacillati</taxon>
        <taxon>Chloroflexota</taxon>
        <taxon>Chloroflexia</taxon>
        <taxon>Chloroflexales</taxon>
        <taxon>Chloroflexineae</taxon>
        <taxon>Oscillochloridaceae</taxon>
        <taxon>Candidatus Chloroploca</taxon>
    </lineage>
</organism>
<evidence type="ECO:0000256" key="2">
    <source>
        <dbReference type="ARBA" id="ARBA00022475"/>
    </source>
</evidence>
<dbReference type="PANTHER" id="PTHR39087:SF2">
    <property type="entry name" value="UPF0104 MEMBRANE PROTEIN MJ1595"/>
    <property type="match status" value="1"/>
</dbReference>
<protein>
    <submittedName>
        <fullName evidence="8">Flippase-like domain-containing protein</fullName>
    </submittedName>
</protein>
<feature type="transmembrane region" description="Helical" evidence="7">
    <location>
        <begin position="157"/>
        <end position="177"/>
    </location>
</feature>
<dbReference type="EMBL" id="SIJK02000022">
    <property type="protein sequence ID" value="MBP1466652.1"/>
    <property type="molecule type" value="Genomic_DNA"/>
</dbReference>
<reference evidence="8 9" key="1">
    <citation type="submission" date="2021-03" db="EMBL/GenBank/DDBJ databases">
        <authorList>
            <person name="Grouzdev D.S."/>
        </authorList>
    </citation>
    <scope>NUCLEOTIDE SEQUENCE [LARGE SCALE GENOMIC DNA]</scope>
    <source>
        <strain evidence="8 9">M50-1</strain>
    </source>
</reference>
<feature type="compositionally biased region" description="Basic and acidic residues" evidence="6">
    <location>
        <begin position="339"/>
        <end position="357"/>
    </location>
</feature>
<feature type="transmembrane region" description="Helical" evidence="7">
    <location>
        <begin position="132"/>
        <end position="151"/>
    </location>
</feature>
<evidence type="ECO:0000256" key="4">
    <source>
        <dbReference type="ARBA" id="ARBA00022989"/>
    </source>
</evidence>
<dbReference type="InterPro" id="IPR022791">
    <property type="entry name" value="L-PG_synthase/AglD"/>
</dbReference>
<comment type="subcellular location">
    <subcellularLocation>
        <location evidence="1">Cell membrane</location>
        <topology evidence="1">Multi-pass membrane protein</topology>
    </subcellularLocation>
</comment>
<feature type="transmembrane region" description="Helical" evidence="7">
    <location>
        <begin position="273"/>
        <end position="289"/>
    </location>
</feature>
<keyword evidence="4 7" id="KW-1133">Transmembrane helix</keyword>
<dbReference type="Pfam" id="PF03706">
    <property type="entry name" value="LPG_synthase_TM"/>
    <property type="match status" value="1"/>
</dbReference>
<feature type="transmembrane region" description="Helical" evidence="7">
    <location>
        <begin position="246"/>
        <end position="266"/>
    </location>
</feature>
<evidence type="ECO:0000313" key="9">
    <source>
        <dbReference type="Proteomes" id="UP001193081"/>
    </source>
</evidence>
<dbReference type="Proteomes" id="UP001193081">
    <property type="component" value="Unassembled WGS sequence"/>
</dbReference>
<evidence type="ECO:0000256" key="3">
    <source>
        <dbReference type="ARBA" id="ARBA00022692"/>
    </source>
</evidence>
<comment type="caution">
    <text evidence="8">The sequence shown here is derived from an EMBL/GenBank/DDBJ whole genome shotgun (WGS) entry which is preliminary data.</text>
</comment>
<feature type="transmembrane region" description="Helical" evidence="7">
    <location>
        <begin position="295"/>
        <end position="319"/>
    </location>
</feature>
<keyword evidence="2" id="KW-1003">Cell membrane</keyword>
<evidence type="ECO:0000256" key="5">
    <source>
        <dbReference type="ARBA" id="ARBA00023136"/>
    </source>
</evidence>
<feature type="region of interest" description="Disordered" evidence="6">
    <location>
        <begin position="330"/>
        <end position="357"/>
    </location>
</feature>
<feature type="transmembrane region" description="Helical" evidence="7">
    <location>
        <begin position="12"/>
        <end position="29"/>
    </location>
</feature>
<feature type="transmembrane region" description="Helical" evidence="7">
    <location>
        <begin position="44"/>
        <end position="62"/>
    </location>
</feature>
<keyword evidence="5 7" id="KW-0472">Membrane</keyword>
<accession>A0ABS4DB37</accession>
<proteinExistence type="predicted"/>
<evidence type="ECO:0000313" key="8">
    <source>
        <dbReference type="EMBL" id="MBP1466652.1"/>
    </source>
</evidence>
<dbReference type="RefSeq" id="WP_135478633.1">
    <property type="nucleotide sequence ID" value="NZ_SIJK02000022.1"/>
</dbReference>
<dbReference type="PANTHER" id="PTHR39087">
    <property type="entry name" value="UPF0104 MEMBRANE PROTEIN MJ1595"/>
    <property type="match status" value="1"/>
</dbReference>
<keyword evidence="9" id="KW-1185">Reference proteome</keyword>